<keyword evidence="2" id="KW-0193">Cuticle</keyword>
<keyword evidence="7" id="KW-0472">Membrane</keyword>
<comment type="subcellular location">
    <subcellularLocation>
        <location evidence="1">Cell membrane</location>
        <topology evidence="1">Single-pass type I membrane protein</topology>
    </subcellularLocation>
</comment>
<sequence length="272" mass="31049">MKRAPELHCEPNNLSVTFKSVRPFTGRIFVKGYANHNECVQYGSKGVNHQFTVLFDQCGVRRYREKILLPGQLQLFITKVDRAYHLRCFYMEASKTLSQRMDVRYEIVTGGPTGVPIQFVRVGDIVYHKWSCTSESSNLYCMKVHSCIVYDGQGGQSVELIDKDGCAVDPTVLQDLDYLGDLMAGQRASVFKFADRSALYFSCQIELLIKDPYGQCSSAVNFTYFLYNYYSKVTQYNFQRPLCKTAESSVPVAATSDDVEQTMEEEFVYKQI</sequence>
<dbReference type="Pfam" id="PF25301">
    <property type="entry name" value="CUT_C"/>
    <property type="match status" value="1"/>
</dbReference>
<evidence type="ECO:0000256" key="7">
    <source>
        <dbReference type="ARBA" id="ARBA00023136"/>
    </source>
</evidence>
<dbReference type="WBParaSite" id="SMUV_0001025501-mRNA-1">
    <property type="protein sequence ID" value="SMUV_0001025501-mRNA-1"/>
    <property type="gene ID" value="SMUV_0001025501"/>
</dbReference>
<dbReference type="GO" id="GO:0042302">
    <property type="term" value="F:structural constituent of cuticle"/>
    <property type="evidence" value="ECO:0007669"/>
    <property type="project" value="UniProtKB-KW"/>
</dbReference>
<evidence type="ECO:0000313" key="9">
    <source>
        <dbReference type="Proteomes" id="UP000046393"/>
    </source>
</evidence>
<dbReference type="InterPro" id="IPR057475">
    <property type="entry name" value="CUT_C"/>
</dbReference>
<dbReference type="PROSITE" id="PS51034">
    <property type="entry name" value="ZP_2"/>
    <property type="match status" value="1"/>
</dbReference>
<dbReference type="STRING" id="451379.A0A0N5AZ39"/>
<organism evidence="9 10">
    <name type="scientific">Syphacia muris</name>
    <dbReference type="NCBI Taxonomy" id="451379"/>
    <lineage>
        <taxon>Eukaryota</taxon>
        <taxon>Metazoa</taxon>
        <taxon>Ecdysozoa</taxon>
        <taxon>Nematoda</taxon>
        <taxon>Chromadorea</taxon>
        <taxon>Rhabditida</taxon>
        <taxon>Spirurina</taxon>
        <taxon>Oxyuridomorpha</taxon>
        <taxon>Oxyuroidea</taxon>
        <taxon>Oxyuridae</taxon>
        <taxon>Syphacia</taxon>
    </lineage>
</organism>
<evidence type="ECO:0000256" key="2">
    <source>
        <dbReference type="ARBA" id="ARBA00022460"/>
    </source>
</evidence>
<keyword evidence="5" id="KW-0732">Signal</keyword>
<dbReference type="InterPro" id="IPR051962">
    <property type="entry name" value="Cuticlin"/>
</dbReference>
<name>A0A0N5AZ39_9BILA</name>
<feature type="domain" description="ZP" evidence="8">
    <location>
        <begin position="8"/>
        <end position="223"/>
    </location>
</feature>
<dbReference type="GO" id="GO:0005886">
    <property type="term" value="C:plasma membrane"/>
    <property type="evidence" value="ECO:0007669"/>
    <property type="project" value="UniProtKB-SubCell"/>
</dbReference>
<dbReference type="InterPro" id="IPR056953">
    <property type="entry name" value="CUT_N"/>
</dbReference>
<dbReference type="PANTHER" id="PTHR22907:SF57">
    <property type="entry name" value="CUTICLIN-4"/>
    <property type="match status" value="1"/>
</dbReference>
<dbReference type="PANTHER" id="PTHR22907">
    <property type="entry name" value="GH04558P"/>
    <property type="match status" value="1"/>
</dbReference>
<dbReference type="AlphaFoldDB" id="A0A0N5AZ39"/>
<evidence type="ECO:0000256" key="6">
    <source>
        <dbReference type="ARBA" id="ARBA00022989"/>
    </source>
</evidence>
<evidence type="ECO:0000256" key="3">
    <source>
        <dbReference type="ARBA" id="ARBA00022475"/>
    </source>
</evidence>
<evidence type="ECO:0000256" key="5">
    <source>
        <dbReference type="ARBA" id="ARBA00022729"/>
    </source>
</evidence>
<keyword evidence="4" id="KW-0812">Transmembrane</keyword>
<dbReference type="SMART" id="SM00241">
    <property type="entry name" value="ZP"/>
    <property type="match status" value="1"/>
</dbReference>
<keyword evidence="3" id="KW-1003">Cell membrane</keyword>
<dbReference type="Pfam" id="PF25057">
    <property type="entry name" value="CUT_N"/>
    <property type="match status" value="1"/>
</dbReference>
<dbReference type="Proteomes" id="UP000046393">
    <property type="component" value="Unplaced"/>
</dbReference>
<evidence type="ECO:0000256" key="4">
    <source>
        <dbReference type="ARBA" id="ARBA00022692"/>
    </source>
</evidence>
<reference evidence="10" key="1">
    <citation type="submission" date="2017-02" db="UniProtKB">
        <authorList>
            <consortium name="WormBaseParasite"/>
        </authorList>
    </citation>
    <scope>IDENTIFICATION</scope>
</reference>
<evidence type="ECO:0000259" key="8">
    <source>
        <dbReference type="PROSITE" id="PS51034"/>
    </source>
</evidence>
<keyword evidence="6" id="KW-1133">Transmembrane helix</keyword>
<proteinExistence type="predicted"/>
<keyword evidence="9" id="KW-1185">Reference proteome</keyword>
<evidence type="ECO:0000256" key="1">
    <source>
        <dbReference type="ARBA" id="ARBA00004251"/>
    </source>
</evidence>
<protein>
    <submittedName>
        <fullName evidence="10">ZP domain-containing protein</fullName>
    </submittedName>
</protein>
<evidence type="ECO:0000313" key="10">
    <source>
        <dbReference type="WBParaSite" id="SMUV_0001025501-mRNA-1"/>
    </source>
</evidence>
<dbReference type="InterPro" id="IPR001507">
    <property type="entry name" value="ZP_dom"/>
</dbReference>
<accession>A0A0N5AZ39</accession>